<feature type="signal peptide" evidence="6">
    <location>
        <begin position="1"/>
        <end position="30"/>
    </location>
</feature>
<keyword evidence="6" id="KW-0732">Signal</keyword>
<accession>A0A345NPY0</accession>
<dbReference type="Pfam" id="PF00877">
    <property type="entry name" value="NLPC_P60"/>
    <property type="match status" value="1"/>
</dbReference>
<comment type="similarity">
    <text evidence="1">Belongs to the peptidase C40 family.</text>
</comment>
<evidence type="ECO:0000256" key="2">
    <source>
        <dbReference type="ARBA" id="ARBA00022670"/>
    </source>
</evidence>
<dbReference type="InterPro" id="IPR003646">
    <property type="entry name" value="SH3-like_bac-type"/>
</dbReference>
<protein>
    <recommendedName>
        <fullName evidence="7">NlpC/P60 domain-containing protein</fullName>
    </recommendedName>
</protein>
<dbReference type="KEGG" id="orn:DV701_14045"/>
<evidence type="ECO:0000259" key="7">
    <source>
        <dbReference type="PROSITE" id="PS51935"/>
    </source>
</evidence>
<dbReference type="EMBL" id="CP031229">
    <property type="protein sequence ID" value="AXH97088.1"/>
    <property type="molecule type" value="Genomic_DNA"/>
</dbReference>
<dbReference type="GO" id="GO:0006508">
    <property type="term" value="P:proteolysis"/>
    <property type="evidence" value="ECO:0007669"/>
    <property type="project" value="UniProtKB-KW"/>
</dbReference>
<organism evidence="8 9">
    <name type="scientific">Ornithinimicrobium avium</name>
    <dbReference type="NCBI Taxonomy" id="2283195"/>
    <lineage>
        <taxon>Bacteria</taxon>
        <taxon>Bacillati</taxon>
        <taxon>Actinomycetota</taxon>
        <taxon>Actinomycetes</taxon>
        <taxon>Micrococcales</taxon>
        <taxon>Ornithinimicrobiaceae</taxon>
        <taxon>Ornithinimicrobium</taxon>
    </lineage>
</organism>
<evidence type="ECO:0000313" key="8">
    <source>
        <dbReference type="EMBL" id="AXH97088.1"/>
    </source>
</evidence>
<evidence type="ECO:0000256" key="3">
    <source>
        <dbReference type="ARBA" id="ARBA00022801"/>
    </source>
</evidence>
<sequence>MSRTRSLSRTLIAVTAATAPVITLAPSAHAAPQPQPPRTPLGLLPSAPALPASPALPAAPAPTAPVLPTVEQGVTRWVSVPVANVRSGPSTSYRVVGTRSLGAKVQGTVTSNGWLKISDTQYMAPSVVSSSQPGTNTQADTMWLDVAVGNVRSGPGLGYRVVDTMTYGQKALGSWVNGWLKVGEGRYVSGTILTSSNPDGGSSAETVTRWVSVPVANVRRGPSTSYAVVGTKTMGTEVRGTIGSNGWLKISDTQHMAPSVLGATDPGGNDGGTTKVDRWVSVPVANVRSGPSTAHQVVGTKTQGSAVSGVVSTNGWLRISTTQYMAPSVLTPDAPAAAPAPPPPSDPAPSTPVREAVLATAASYVGYPYVLYGTPPNAFDCSSYTWWVFKQHGINIPRTVRDQRTVVTPVSEPQPGDLVFYTKWYHVAIYAGNGMVYDARNPSTGVMYGPMLQDPGMWYGRVPGL</sequence>
<reference evidence="8 9" key="1">
    <citation type="submission" date="2018-07" db="EMBL/GenBank/DDBJ databases">
        <title>Complete genome sequencing of Ornithinimicrobium sp. AMA3305.</title>
        <authorList>
            <person name="Bae J.-W."/>
        </authorList>
    </citation>
    <scope>NUCLEOTIDE SEQUENCE [LARGE SCALE GENOMIC DNA]</scope>
    <source>
        <strain evidence="8 9">AMA3305</strain>
    </source>
</reference>
<evidence type="ECO:0000256" key="4">
    <source>
        <dbReference type="ARBA" id="ARBA00022807"/>
    </source>
</evidence>
<dbReference type="InterPro" id="IPR000064">
    <property type="entry name" value="NLP_P60_dom"/>
</dbReference>
<dbReference type="SUPFAM" id="SSF54001">
    <property type="entry name" value="Cysteine proteinases"/>
    <property type="match status" value="1"/>
</dbReference>
<dbReference type="SMART" id="SM00287">
    <property type="entry name" value="SH3b"/>
    <property type="match status" value="3"/>
</dbReference>
<feature type="domain" description="NlpC/P60" evidence="7">
    <location>
        <begin position="351"/>
        <end position="465"/>
    </location>
</feature>
<feature type="compositionally biased region" description="Pro residues" evidence="5">
    <location>
        <begin position="338"/>
        <end position="350"/>
    </location>
</feature>
<name>A0A345NPY0_9MICO</name>
<dbReference type="Gene3D" id="3.90.1720.10">
    <property type="entry name" value="endopeptidase domain like (from Nostoc punctiforme)"/>
    <property type="match status" value="1"/>
</dbReference>
<evidence type="ECO:0000256" key="1">
    <source>
        <dbReference type="ARBA" id="ARBA00007074"/>
    </source>
</evidence>
<keyword evidence="9" id="KW-1185">Reference proteome</keyword>
<dbReference type="RefSeq" id="WP_114929135.1">
    <property type="nucleotide sequence ID" value="NZ_CP031229.1"/>
</dbReference>
<feature type="chain" id="PRO_5016724830" description="NlpC/P60 domain-containing protein" evidence="6">
    <location>
        <begin position="31"/>
        <end position="465"/>
    </location>
</feature>
<dbReference type="PANTHER" id="PTHR34408">
    <property type="entry name" value="FAMILY PROTEIN, PUTATIVE-RELATED"/>
    <property type="match status" value="1"/>
</dbReference>
<dbReference type="PANTHER" id="PTHR34408:SF1">
    <property type="entry name" value="GLYCOSYL HYDROLASE FAMILY 19 DOMAIN-CONTAINING PROTEIN HI_1415"/>
    <property type="match status" value="1"/>
</dbReference>
<dbReference type="PROSITE" id="PS51935">
    <property type="entry name" value="NLPC_P60"/>
    <property type="match status" value="1"/>
</dbReference>
<evidence type="ECO:0000256" key="6">
    <source>
        <dbReference type="SAM" id="SignalP"/>
    </source>
</evidence>
<proteinExistence type="inferred from homology"/>
<dbReference type="InterPro" id="IPR052354">
    <property type="entry name" value="Cell_Wall_Dynamics_Protein"/>
</dbReference>
<dbReference type="GO" id="GO:0008234">
    <property type="term" value="F:cysteine-type peptidase activity"/>
    <property type="evidence" value="ECO:0007669"/>
    <property type="project" value="UniProtKB-KW"/>
</dbReference>
<feature type="region of interest" description="Disordered" evidence="5">
    <location>
        <begin position="27"/>
        <end position="48"/>
    </location>
</feature>
<keyword evidence="4" id="KW-0788">Thiol protease</keyword>
<evidence type="ECO:0000313" key="9">
    <source>
        <dbReference type="Proteomes" id="UP000253790"/>
    </source>
</evidence>
<keyword evidence="3" id="KW-0378">Hydrolase</keyword>
<dbReference type="Pfam" id="PF08239">
    <property type="entry name" value="SH3_3"/>
    <property type="match status" value="1"/>
</dbReference>
<dbReference type="Proteomes" id="UP000253790">
    <property type="component" value="Chromosome"/>
</dbReference>
<keyword evidence="2" id="KW-0645">Protease</keyword>
<dbReference type="OrthoDB" id="9815778at2"/>
<dbReference type="InterPro" id="IPR038765">
    <property type="entry name" value="Papain-like_cys_pep_sf"/>
</dbReference>
<gene>
    <name evidence="8" type="ORF">DV701_14045</name>
</gene>
<dbReference type="Gene3D" id="2.30.30.40">
    <property type="entry name" value="SH3 Domains"/>
    <property type="match status" value="3"/>
</dbReference>
<evidence type="ECO:0000256" key="5">
    <source>
        <dbReference type="SAM" id="MobiDB-lite"/>
    </source>
</evidence>
<feature type="region of interest" description="Disordered" evidence="5">
    <location>
        <begin position="332"/>
        <end position="352"/>
    </location>
</feature>
<dbReference type="AlphaFoldDB" id="A0A345NPY0"/>